<proteinExistence type="predicted"/>
<dbReference type="OrthoDB" id="1928246at2759"/>
<dbReference type="EMBL" id="KZ451911">
    <property type="protein sequence ID" value="PKA63158.1"/>
    <property type="molecule type" value="Genomic_DNA"/>
</dbReference>
<evidence type="ECO:0000313" key="2">
    <source>
        <dbReference type="EMBL" id="PKA63158.1"/>
    </source>
</evidence>
<organism evidence="2 3">
    <name type="scientific">Apostasia shenzhenica</name>
    <dbReference type="NCBI Taxonomy" id="1088818"/>
    <lineage>
        <taxon>Eukaryota</taxon>
        <taxon>Viridiplantae</taxon>
        <taxon>Streptophyta</taxon>
        <taxon>Embryophyta</taxon>
        <taxon>Tracheophyta</taxon>
        <taxon>Spermatophyta</taxon>
        <taxon>Magnoliopsida</taxon>
        <taxon>Liliopsida</taxon>
        <taxon>Asparagales</taxon>
        <taxon>Orchidaceae</taxon>
        <taxon>Apostasioideae</taxon>
        <taxon>Apostasia</taxon>
    </lineage>
</organism>
<evidence type="ECO:0000256" key="1">
    <source>
        <dbReference type="SAM" id="MobiDB-lite"/>
    </source>
</evidence>
<sequence>MHSSNYLNLAAHTNNSTTQAKQTLLRPTRSAGELRSSSVAEDDFELLGCLAIMRQRRAIVRVGERHRTTVLEILRVHRRPASARAVIHITAAQLVGAERLASTLTPNYRPVPRRNPKLQCRRAGPYEILTTADDGAEAAALVWSDGHGNVEAVNEADAVGGEIAVATVVEGDLGESGGGGAADAAAFEAAGAVAGGAGEVGAGVGAQGAGPYSTGPVVGGGGKGAVGERWEAKAPALEDVVAGVGGDRRADGKRTVVHHRKGHPRVLRCRRRDERY</sequence>
<dbReference type="Proteomes" id="UP000236161">
    <property type="component" value="Unassembled WGS sequence"/>
</dbReference>
<gene>
    <name evidence="2" type="ORF">AXF42_Ash007954</name>
</gene>
<feature type="region of interest" description="Disordered" evidence="1">
    <location>
        <begin position="1"/>
        <end position="22"/>
    </location>
</feature>
<evidence type="ECO:0000313" key="3">
    <source>
        <dbReference type="Proteomes" id="UP000236161"/>
    </source>
</evidence>
<dbReference type="STRING" id="1088818.A0A2I0B5S5"/>
<name>A0A2I0B5S5_9ASPA</name>
<dbReference type="AlphaFoldDB" id="A0A2I0B5S5"/>
<accession>A0A2I0B5S5</accession>
<protein>
    <submittedName>
        <fullName evidence="2">Uncharacterized protein</fullName>
    </submittedName>
</protein>
<keyword evidence="3" id="KW-1185">Reference proteome</keyword>
<reference evidence="2 3" key="1">
    <citation type="journal article" date="2017" name="Nature">
        <title>The Apostasia genome and the evolution of orchids.</title>
        <authorList>
            <person name="Zhang G.Q."/>
            <person name="Liu K.W."/>
            <person name="Li Z."/>
            <person name="Lohaus R."/>
            <person name="Hsiao Y.Y."/>
            <person name="Niu S.C."/>
            <person name="Wang J.Y."/>
            <person name="Lin Y.C."/>
            <person name="Xu Q."/>
            <person name="Chen L.J."/>
            <person name="Yoshida K."/>
            <person name="Fujiwara S."/>
            <person name="Wang Z.W."/>
            <person name="Zhang Y.Q."/>
            <person name="Mitsuda N."/>
            <person name="Wang M."/>
            <person name="Liu G.H."/>
            <person name="Pecoraro L."/>
            <person name="Huang H.X."/>
            <person name="Xiao X.J."/>
            <person name="Lin M."/>
            <person name="Wu X.Y."/>
            <person name="Wu W.L."/>
            <person name="Chen Y.Y."/>
            <person name="Chang S.B."/>
            <person name="Sakamoto S."/>
            <person name="Ohme-Takagi M."/>
            <person name="Yagi M."/>
            <person name="Zeng S.J."/>
            <person name="Shen C.Y."/>
            <person name="Yeh C.M."/>
            <person name="Luo Y.B."/>
            <person name="Tsai W.C."/>
            <person name="Van de Peer Y."/>
            <person name="Liu Z.J."/>
        </authorList>
    </citation>
    <scope>NUCLEOTIDE SEQUENCE [LARGE SCALE GENOMIC DNA]</scope>
    <source>
        <strain evidence="3">cv. Shenzhen</strain>
        <tissue evidence="2">Stem</tissue>
    </source>
</reference>